<feature type="domain" description="Acyl-CoA oxidase/dehydrogenase middle" evidence="7">
    <location>
        <begin position="117"/>
        <end position="212"/>
    </location>
</feature>
<keyword evidence="5" id="KW-0560">Oxidoreductase</keyword>
<feature type="domain" description="Acyl-CoA dehydrogenase/oxidase N-terminal" evidence="8">
    <location>
        <begin position="12"/>
        <end position="112"/>
    </location>
</feature>
<dbReference type="GO" id="GO:0003995">
    <property type="term" value="F:acyl-CoA dehydrogenase activity"/>
    <property type="evidence" value="ECO:0007669"/>
    <property type="project" value="InterPro"/>
</dbReference>
<comment type="cofactor">
    <cofactor evidence="1">
        <name>FAD</name>
        <dbReference type="ChEBI" id="CHEBI:57692"/>
    </cofactor>
</comment>
<dbReference type="AlphaFoldDB" id="A0A949U3F6"/>
<comment type="caution">
    <text evidence="9">The sequence shown here is derived from an EMBL/GenBank/DDBJ whole genome shotgun (WGS) entry which is preliminary data.</text>
</comment>
<dbReference type="PROSITE" id="PS00072">
    <property type="entry name" value="ACYL_COA_DH_1"/>
    <property type="match status" value="1"/>
</dbReference>
<dbReference type="FunFam" id="2.40.110.10:FF:000001">
    <property type="entry name" value="Acyl-CoA dehydrogenase, mitochondrial"/>
    <property type="match status" value="1"/>
</dbReference>
<dbReference type="EMBL" id="JAEEGC010000132">
    <property type="protein sequence ID" value="MBV7275684.1"/>
    <property type="molecule type" value="Genomic_DNA"/>
</dbReference>
<keyword evidence="4" id="KW-0274">FAD</keyword>
<dbReference type="Proteomes" id="UP000694308">
    <property type="component" value="Unassembled WGS sequence"/>
</dbReference>
<protein>
    <submittedName>
        <fullName evidence="9">Acyl-CoA dehydrogenase family protein</fullName>
    </submittedName>
</protein>
<organism evidence="9 10">
    <name type="scientific">Clostridium thailandense</name>
    <dbReference type="NCBI Taxonomy" id="2794346"/>
    <lineage>
        <taxon>Bacteria</taxon>
        <taxon>Bacillati</taxon>
        <taxon>Bacillota</taxon>
        <taxon>Clostridia</taxon>
        <taxon>Eubacteriales</taxon>
        <taxon>Clostridiaceae</taxon>
        <taxon>Clostridium</taxon>
    </lineage>
</organism>
<dbReference type="PROSITE" id="PS00073">
    <property type="entry name" value="ACYL_COA_DH_2"/>
    <property type="match status" value="1"/>
</dbReference>
<name>A0A949U3F6_9CLOT</name>
<evidence type="ECO:0000259" key="7">
    <source>
        <dbReference type="Pfam" id="PF02770"/>
    </source>
</evidence>
<evidence type="ECO:0000256" key="2">
    <source>
        <dbReference type="ARBA" id="ARBA00009347"/>
    </source>
</evidence>
<evidence type="ECO:0000256" key="3">
    <source>
        <dbReference type="ARBA" id="ARBA00022630"/>
    </source>
</evidence>
<keyword evidence="10" id="KW-1185">Reference proteome</keyword>
<dbReference type="InterPro" id="IPR013786">
    <property type="entry name" value="AcylCoA_DH/ox_N"/>
</dbReference>
<dbReference type="GO" id="GO:0050660">
    <property type="term" value="F:flavin adenine dinucleotide binding"/>
    <property type="evidence" value="ECO:0007669"/>
    <property type="project" value="InterPro"/>
</dbReference>
<evidence type="ECO:0000259" key="8">
    <source>
        <dbReference type="Pfam" id="PF02771"/>
    </source>
</evidence>
<evidence type="ECO:0000256" key="1">
    <source>
        <dbReference type="ARBA" id="ARBA00001974"/>
    </source>
</evidence>
<evidence type="ECO:0000313" key="10">
    <source>
        <dbReference type="Proteomes" id="UP000694308"/>
    </source>
</evidence>
<dbReference type="Pfam" id="PF00441">
    <property type="entry name" value="Acyl-CoA_dh_1"/>
    <property type="match status" value="1"/>
</dbReference>
<evidence type="ECO:0000256" key="4">
    <source>
        <dbReference type="ARBA" id="ARBA00022827"/>
    </source>
</evidence>
<sequence length="379" mass="41923">MNISKKKLFLDTKDFCENYIKPIAKQLDEISEFPKELLKPMRELKLFSLHYPKEYGGLELDYETSFGIIREISKYSAGIGLLYAVHWMAADVLMKYGTEKQKDKYLKDIVEGNKIAAYAISEPAAGSDAAGIKATASKDKDHYILNGNKYFCTNGSLADIYIVACKTDEEKGAKGISLFIVEKDTKGLEITTVIDKMGCRSSVTTDLVLKECRISSEDMIGEQDKGFKIAMDGLVGGRLGMCAIGIGISEAALNKAIHHSNNRIAFGKPISSLYAIQSKISDMYIRLEACRLLFKKACKVRESNKDYSIEASVAKVFIGEAVNLICYEAIQIMGGHGYVRNNEVERLYRDGRLIDIGVGASEVLNMVIGSSILKMNSVD</sequence>
<dbReference type="PIRSF" id="PIRSF016578">
    <property type="entry name" value="HsaA"/>
    <property type="match status" value="1"/>
</dbReference>
<feature type="domain" description="Acyl-CoA dehydrogenase/oxidase C-terminal" evidence="6">
    <location>
        <begin position="224"/>
        <end position="372"/>
    </location>
</feature>
<dbReference type="Pfam" id="PF02771">
    <property type="entry name" value="Acyl-CoA_dh_N"/>
    <property type="match status" value="1"/>
</dbReference>
<comment type="similarity">
    <text evidence="2">Belongs to the acyl-CoA dehydrogenase family.</text>
</comment>
<dbReference type="InterPro" id="IPR006089">
    <property type="entry name" value="Acyl-CoA_DH_CS"/>
</dbReference>
<proteinExistence type="inferred from homology"/>
<dbReference type="InterPro" id="IPR006091">
    <property type="entry name" value="Acyl-CoA_Oxase/DH_mid-dom"/>
</dbReference>
<dbReference type="PANTHER" id="PTHR43884:SF12">
    <property type="entry name" value="ISOVALERYL-COA DEHYDROGENASE, MITOCHONDRIAL-RELATED"/>
    <property type="match status" value="1"/>
</dbReference>
<dbReference type="FunFam" id="1.20.140.10:FF:000004">
    <property type="entry name" value="Acyl-CoA dehydrogenase FadE25"/>
    <property type="match status" value="1"/>
</dbReference>
<keyword evidence="3" id="KW-0285">Flavoprotein</keyword>
<gene>
    <name evidence="9" type="ORF">I6U48_22565</name>
</gene>
<evidence type="ECO:0000313" key="9">
    <source>
        <dbReference type="EMBL" id="MBV7275684.1"/>
    </source>
</evidence>
<reference evidence="9" key="1">
    <citation type="submission" date="2020-12" db="EMBL/GenBank/DDBJ databases">
        <title>Clostridium thailandense sp. nov., a novel acetogenic bacterium isolated from peat land soil in Thailand.</title>
        <authorList>
            <person name="Chaikitkaew S."/>
            <person name="Birkeland N.K."/>
        </authorList>
    </citation>
    <scope>NUCLEOTIDE SEQUENCE</scope>
    <source>
        <strain evidence="9">PL3</strain>
    </source>
</reference>
<dbReference type="PANTHER" id="PTHR43884">
    <property type="entry name" value="ACYL-COA DEHYDROGENASE"/>
    <property type="match status" value="1"/>
</dbReference>
<dbReference type="RefSeq" id="WP_218322733.1">
    <property type="nucleotide sequence ID" value="NZ_JAEEGC010000132.1"/>
</dbReference>
<dbReference type="InterPro" id="IPR009075">
    <property type="entry name" value="AcylCo_DH/oxidase_C"/>
</dbReference>
<evidence type="ECO:0000256" key="5">
    <source>
        <dbReference type="ARBA" id="ARBA00023002"/>
    </source>
</evidence>
<accession>A0A949U3F6</accession>
<evidence type="ECO:0000259" key="6">
    <source>
        <dbReference type="Pfam" id="PF00441"/>
    </source>
</evidence>
<dbReference type="Pfam" id="PF02770">
    <property type="entry name" value="Acyl-CoA_dh_M"/>
    <property type="match status" value="1"/>
</dbReference>